<dbReference type="EMBL" id="QKRB01000038">
    <property type="protein sequence ID" value="PZD96403.1"/>
    <property type="molecule type" value="Genomic_DNA"/>
</dbReference>
<proteinExistence type="predicted"/>
<name>A0A2W1LBY7_9BACL</name>
<evidence type="ECO:0000313" key="2">
    <source>
        <dbReference type="Proteomes" id="UP000249522"/>
    </source>
</evidence>
<evidence type="ECO:0000313" key="1">
    <source>
        <dbReference type="EMBL" id="PZD96403.1"/>
    </source>
</evidence>
<dbReference type="Pfam" id="PF22759">
    <property type="entry name" value="E217_GP41"/>
    <property type="match status" value="1"/>
</dbReference>
<dbReference type="OrthoDB" id="1919832at2"/>
<comment type="caution">
    <text evidence="1">The sequence shown here is derived from an EMBL/GenBank/DDBJ whole genome shotgun (WGS) entry which is preliminary data.</text>
</comment>
<reference evidence="1 2" key="1">
    <citation type="submission" date="2018-06" db="EMBL/GenBank/DDBJ databases">
        <title>Paenibacillus imtechensis sp. nov.</title>
        <authorList>
            <person name="Pinnaka A.K."/>
            <person name="Singh H."/>
            <person name="Kaur M."/>
        </authorList>
    </citation>
    <scope>NUCLEOTIDE SEQUENCE [LARGE SCALE GENOMIC DNA]</scope>
    <source>
        <strain evidence="1 2">SMB1</strain>
    </source>
</reference>
<keyword evidence="2" id="KW-1185">Reference proteome</keyword>
<dbReference type="InterPro" id="IPR054496">
    <property type="entry name" value="E217_GP41"/>
</dbReference>
<sequence length="267" mass="29588">MQTNFGRIVEVTVSGMTFSMEHYALGGVIPFDNDMMPNESEIRVWNLAPDTIQKIKINDPLTVNAGYHGDIGLILHGFVSSVQTRPEGADKVTIIHVMDSEDLSSRKVQDTSFKAGTLASYMIRELASRIKMPIAQFDLVQDYRYMDGYTASGEVTEVISKIAADCKTGVYINKGKLYVRNLGWGKHEVFKLSSQTGLLGIPEWSAGTGEKSCRITCQLQYRISTASAVELKSQYVSGRLYVKSGSHKFSRTGDFTTEVEAVENEKS</sequence>
<accession>A0A2W1LBY7</accession>
<organism evidence="1 2">
    <name type="scientific">Paenibacillus sambharensis</name>
    <dbReference type="NCBI Taxonomy" id="1803190"/>
    <lineage>
        <taxon>Bacteria</taxon>
        <taxon>Bacillati</taxon>
        <taxon>Bacillota</taxon>
        <taxon>Bacilli</taxon>
        <taxon>Bacillales</taxon>
        <taxon>Paenibacillaceae</taxon>
        <taxon>Paenibacillus</taxon>
    </lineage>
</organism>
<dbReference type="RefSeq" id="WP_111146097.1">
    <property type="nucleotide sequence ID" value="NZ_QKRB01000038.1"/>
</dbReference>
<dbReference type="NCBIfam" id="NF047561">
    <property type="entry name" value="orf58_phage_fam"/>
    <property type="match status" value="1"/>
</dbReference>
<protein>
    <recommendedName>
        <fullName evidence="3">Phage tail protein</fullName>
    </recommendedName>
</protein>
<dbReference type="Proteomes" id="UP000249522">
    <property type="component" value="Unassembled WGS sequence"/>
</dbReference>
<gene>
    <name evidence="1" type="ORF">DNH61_07790</name>
</gene>
<dbReference type="AlphaFoldDB" id="A0A2W1LBY7"/>
<evidence type="ECO:0008006" key="3">
    <source>
        <dbReference type="Google" id="ProtNLM"/>
    </source>
</evidence>